<sequence length="732" mass="78512">MTRWSRFRSVTPFPLTTTSTEGELLDLQRGAHSNTLKLRNAPLDIHPEVQEALAHNKPVVALETALVTHGLPYPQRLEVPLAMEQNVRSSGAVPATIGLIGGRIKVGLERKELERLADPAGKSVKLSRRDIAAAVALGKDGGTTCSSTLIFSAMAGIKVFATGGMGGVHRGGETSFDISADLQELTRCPVALVSSGVKSILDIKRTLEYMETLGVPVIPWNETKEFPAFWSPKSGYKVPWSTSDPAVAAKILHTQWQFGMKNGIMFAVPIPEQYHAVGETLEQYVAQAIQESEENGMAKAGNDVTPWLLNRVRELSGGVSMTSNIALLTNNALVGGQLAVEYSRLNETSDVAPTSSTESSSPDHGAARVVTVGCAAIDVVAQGKSDVNPSLSLHSTTPGSVALTLGGVARNVAEATARASVSAYPGLSSVLVAPVGKDFFGHVLTEQTSRLGMRNDGFVPVEGRTAVCNMVLDGQGGLIGGVADMDVTNDFTFDTVSQVIFLSDIETDTSLNSSHSMGNLSADTIKKLVNYCHQNGIKGDEPTSSSLAFQSNINDTPITHSTPNLLELQEIYDQASSDEYNLMNKDWWWKFIDNLSLGTSFRMDLDHLARRQRGLVQRAVHLLPFFQHIWVKCGEQGVASNMARRCVVAHGMKGDIVVVKHFPALKVETVENVTGAGDSFVGTLIAGIASDKKSIYDLDGLESIVNTAQHAAVLSLQSHHAVSPRLSDLKLL</sequence>
<protein>
    <submittedName>
        <fullName evidence="7">Indigoidine synthase A-like protein</fullName>
    </submittedName>
</protein>
<dbReference type="InterPro" id="IPR022830">
    <property type="entry name" value="Indigdn_synthA-like"/>
</dbReference>
<comment type="caution">
    <text evidence="7">The sequence shown here is derived from an EMBL/GenBank/DDBJ whole genome shotgun (WGS) entry which is preliminary data.</text>
</comment>
<keyword evidence="4" id="KW-0456">Lyase</keyword>
<keyword evidence="8" id="KW-1185">Reference proteome</keyword>
<evidence type="ECO:0000256" key="2">
    <source>
        <dbReference type="ARBA" id="ARBA00022801"/>
    </source>
</evidence>
<dbReference type="GO" id="GO:0046872">
    <property type="term" value="F:metal ion binding"/>
    <property type="evidence" value="ECO:0007669"/>
    <property type="project" value="UniProtKB-KW"/>
</dbReference>
<gene>
    <name evidence="7" type="ORF">FA13DRAFT_1762982</name>
</gene>
<feature type="domain" description="Carbohydrate kinase PfkB" evidence="6">
    <location>
        <begin position="368"/>
        <end position="578"/>
    </location>
</feature>
<dbReference type="EMBL" id="QPFP01000008">
    <property type="protein sequence ID" value="TEB35209.1"/>
    <property type="molecule type" value="Genomic_DNA"/>
</dbReference>
<dbReference type="AlphaFoldDB" id="A0A4Y7TNV1"/>
<dbReference type="Proteomes" id="UP000298030">
    <property type="component" value="Unassembled WGS sequence"/>
</dbReference>
<dbReference type="SUPFAM" id="SSF110581">
    <property type="entry name" value="Indigoidine synthase A-like"/>
    <property type="match status" value="1"/>
</dbReference>
<evidence type="ECO:0000313" key="8">
    <source>
        <dbReference type="Proteomes" id="UP000298030"/>
    </source>
</evidence>
<dbReference type="InterPro" id="IPR029056">
    <property type="entry name" value="Ribokinase-like"/>
</dbReference>
<dbReference type="GO" id="GO:0004730">
    <property type="term" value="F:pseudouridylate synthase activity"/>
    <property type="evidence" value="ECO:0007669"/>
    <property type="project" value="InterPro"/>
</dbReference>
<dbReference type="GO" id="GO:0016798">
    <property type="term" value="F:hydrolase activity, acting on glycosyl bonds"/>
    <property type="evidence" value="ECO:0007669"/>
    <property type="project" value="UniProtKB-KW"/>
</dbReference>
<dbReference type="Pfam" id="PF00294">
    <property type="entry name" value="PfkB"/>
    <property type="match status" value="2"/>
</dbReference>
<feature type="domain" description="Carbohydrate kinase PfkB" evidence="6">
    <location>
        <begin position="643"/>
        <end position="724"/>
    </location>
</feature>
<reference evidence="7 8" key="1">
    <citation type="journal article" date="2019" name="Nat. Ecol. Evol.">
        <title>Megaphylogeny resolves global patterns of mushroom evolution.</title>
        <authorList>
            <person name="Varga T."/>
            <person name="Krizsan K."/>
            <person name="Foldi C."/>
            <person name="Dima B."/>
            <person name="Sanchez-Garcia M."/>
            <person name="Sanchez-Ramirez S."/>
            <person name="Szollosi G.J."/>
            <person name="Szarkandi J.G."/>
            <person name="Papp V."/>
            <person name="Albert L."/>
            <person name="Andreopoulos W."/>
            <person name="Angelini C."/>
            <person name="Antonin V."/>
            <person name="Barry K.W."/>
            <person name="Bougher N.L."/>
            <person name="Buchanan P."/>
            <person name="Buyck B."/>
            <person name="Bense V."/>
            <person name="Catcheside P."/>
            <person name="Chovatia M."/>
            <person name="Cooper J."/>
            <person name="Damon W."/>
            <person name="Desjardin D."/>
            <person name="Finy P."/>
            <person name="Geml J."/>
            <person name="Haridas S."/>
            <person name="Hughes K."/>
            <person name="Justo A."/>
            <person name="Karasinski D."/>
            <person name="Kautmanova I."/>
            <person name="Kiss B."/>
            <person name="Kocsube S."/>
            <person name="Kotiranta H."/>
            <person name="LaButti K.M."/>
            <person name="Lechner B.E."/>
            <person name="Liimatainen K."/>
            <person name="Lipzen A."/>
            <person name="Lukacs Z."/>
            <person name="Mihaltcheva S."/>
            <person name="Morgado L.N."/>
            <person name="Niskanen T."/>
            <person name="Noordeloos M.E."/>
            <person name="Ohm R.A."/>
            <person name="Ortiz-Santana B."/>
            <person name="Ovrebo C."/>
            <person name="Racz N."/>
            <person name="Riley R."/>
            <person name="Savchenko A."/>
            <person name="Shiryaev A."/>
            <person name="Soop K."/>
            <person name="Spirin V."/>
            <person name="Szebenyi C."/>
            <person name="Tomsovsky M."/>
            <person name="Tulloss R.E."/>
            <person name="Uehling J."/>
            <person name="Grigoriev I.V."/>
            <person name="Vagvolgyi C."/>
            <person name="Papp T."/>
            <person name="Martin F.M."/>
            <person name="Miettinen O."/>
            <person name="Hibbett D.S."/>
            <person name="Nagy L.G."/>
        </authorList>
    </citation>
    <scope>NUCLEOTIDE SEQUENCE [LARGE SCALE GENOMIC DNA]</scope>
    <source>
        <strain evidence="7 8">FP101781</strain>
    </source>
</reference>
<dbReference type="Pfam" id="PF04227">
    <property type="entry name" value="Indigoidine_A"/>
    <property type="match status" value="1"/>
</dbReference>
<evidence type="ECO:0000256" key="1">
    <source>
        <dbReference type="ARBA" id="ARBA00022723"/>
    </source>
</evidence>
<evidence type="ECO:0000256" key="3">
    <source>
        <dbReference type="ARBA" id="ARBA00023211"/>
    </source>
</evidence>
<keyword evidence="5" id="KW-0326">Glycosidase</keyword>
<keyword evidence="2" id="KW-0378">Hydrolase</keyword>
<dbReference type="PANTHER" id="PTHR42909">
    <property type="entry name" value="ZGC:136858"/>
    <property type="match status" value="1"/>
</dbReference>
<proteinExistence type="inferred from homology"/>
<evidence type="ECO:0000256" key="5">
    <source>
        <dbReference type="ARBA" id="ARBA00023295"/>
    </source>
</evidence>
<evidence type="ECO:0000313" key="7">
    <source>
        <dbReference type="EMBL" id="TEB35209.1"/>
    </source>
</evidence>
<dbReference type="STRING" id="71717.A0A4Y7TNV1"/>
<dbReference type="Gene3D" id="3.40.1190.20">
    <property type="match status" value="1"/>
</dbReference>
<dbReference type="PANTHER" id="PTHR42909:SF1">
    <property type="entry name" value="CARBOHYDRATE KINASE PFKB DOMAIN-CONTAINING PROTEIN"/>
    <property type="match status" value="1"/>
</dbReference>
<evidence type="ECO:0000256" key="4">
    <source>
        <dbReference type="ARBA" id="ARBA00023239"/>
    </source>
</evidence>
<name>A0A4Y7TNV1_COPMI</name>
<dbReference type="GO" id="GO:0005737">
    <property type="term" value="C:cytoplasm"/>
    <property type="evidence" value="ECO:0007669"/>
    <property type="project" value="TreeGrafter"/>
</dbReference>
<dbReference type="InterPro" id="IPR011611">
    <property type="entry name" value="PfkB_dom"/>
</dbReference>
<dbReference type="HAMAP" id="MF_01876">
    <property type="entry name" value="PsiMP_glycosidase"/>
    <property type="match status" value="1"/>
</dbReference>
<keyword evidence="3" id="KW-0464">Manganese</keyword>
<organism evidence="7 8">
    <name type="scientific">Coprinellus micaceus</name>
    <name type="common">Glistening ink-cap mushroom</name>
    <name type="synonym">Coprinus micaceus</name>
    <dbReference type="NCBI Taxonomy" id="71717"/>
    <lineage>
        <taxon>Eukaryota</taxon>
        <taxon>Fungi</taxon>
        <taxon>Dikarya</taxon>
        <taxon>Basidiomycota</taxon>
        <taxon>Agaricomycotina</taxon>
        <taxon>Agaricomycetes</taxon>
        <taxon>Agaricomycetidae</taxon>
        <taxon>Agaricales</taxon>
        <taxon>Agaricineae</taxon>
        <taxon>Psathyrellaceae</taxon>
        <taxon>Coprinellus</taxon>
    </lineage>
</organism>
<dbReference type="InterPro" id="IPR007342">
    <property type="entry name" value="PsuG"/>
</dbReference>
<keyword evidence="1" id="KW-0479">Metal-binding</keyword>
<dbReference type="OrthoDB" id="198885at2759"/>
<dbReference type="Gene3D" id="3.40.1790.10">
    <property type="entry name" value="Indigoidine synthase domain"/>
    <property type="match status" value="1"/>
</dbReference>
<accession>A0A4Y7TNV1</accession>
<evidence type="ECO:0000259" key="6">
    <source>
        <dbReference type="Pfam" id="PF00294"/>
    </source>
</evidence>
<dbReference type="SUPFAM" id="SSF53613">
    <property type="entry name" value="Ribokinase-like"/>
    <property type="match status" value="1"/>
</dbReference>